<reference evidence="2" key="1">
    <citation type="submission" date="2015-07" db="EMBL/GenBank/DDBJ databases">
        <title>Draft genome sequence of the purine-degrading Gottschalkia purinilyticum DSM 1384 (formerly Clostridium purinilyticum).</title>
        <authorList>
            <person name="Poehlein A."/>
            <person name="Schiel-Bengelsdorf B."/>
            <person name="Bengelsdorf F.R."/>
            <person name="Daniel R."/>
            <person name="Duerre P."/>
        </authorList>
    </citation>
    <scope>NUCLEOTIDE SEQUENCE [LARGE SCALE GENOMIC DNA]</scope>
    <source>
        <strain evidence="2">DSM 1384</strain>
    </source>
</reference>
<dbReference type="Gene3D" id="3.40.190.10">
    <property type="entry name" value="Periplasmic binding protein-like II"/>
    <property type="match status" value="1"/>
</dbReference>
<accession>A0A0L0W8K2</accession>
<keyword evidence="2" id="KW-1185">Reference proteome</keyword>
<protein>
    <submittedName>
        <fullName evidence="1">Uncharacterized protein</fullName>
    </submittedName>
</protein>
<dbReference type="RefSeq" id="WP_050355786.1">
    <property type="nucleotide sequence ID" value="NZ_LGSS01000011.1"/>
</dbReference>
<sequence>MSKAPLGKEYGPAYAVSSFGLIYDEDKAFEKLKELSNNVIKFDKEPAETINMYASGEVDILGTYSFIKETMKDNVPTKNG</sequence>
<evidence type="ECO:0000313" key="2">
    <source>
        <dbReference type="Proteomes" id="UP000037267"/>
    </source>
</evidence>
<gene>
    <name evidence="1" type="ORF">CLPU_11c00430</name>
</gene>
<proteinExistence type="predicted"/>
<name>A0A0L0W8K2_GOTPU</name>
<dbReference type="EMBL" id="LGSS01000011">
    <property type="protein sequence ID" value="KNF07874.1"/>
    <property type="molecule type" value="Genomic_DNA"/>
</dbReference>
<dbReference type="OrthoDB" id="179400at2"/>
<dbReference type="AlphaFoldDB" id="A0A0L0W8K2"/>
<dbReference type="STRING" id="1503.CLPU_11c00430"/>
<dbReference type="Proteomes" id="UP000037267">
    <property type="component" value="Unassembled WGS sequence"/>
</dbReference>
<dbReference type="SUPFAM" id="SSF53850">
    <property type="entry name" value="Periplasmic binding protein-like II"/>
    <property type="match status" value="1"/>
</dbReference>
<organism evidence="1 2">
    <name type="scientific">Gottschalkia purinilytica</name>
    <name type="common">Clostridium purinilyticum</name>
    <dbReference type="NCBI Taxonomy" id="1503"/>
    <lineage>
        <taxon>Bacteria</taxon>
        <taxon>Bacillati</taxon>
        <taxon>Bacillota</taxon>
        <taxon>Tissierellia</taxon>
        <taxon>Tissierellales</taxon>
        <taxon>Gottschalkiaceae</taxon>
        <taxon>Gottschalkia</taxon>
    </lineage>
</organism>
<comment type="caution">
    <text evidence="1">The sequence shown here is derived from an EMBL/GenBank/DDBJ whole genome shotgun (WGS) entry which is preliminary data.</text>
</comment>
<evidence type="ECO:0000313" key="1">
    <source>
        <dbReference type="EMBL" id="KNF07874.1"/>
    </source>
</evidence>